<name>A0AAV5V6Z1_9BILA</name>
<feature type="non-terminal residue" evidence="2">
    <location>
        <position position="1"/>
    </location>
</feature>
<feature type="signal peptide" evidence="1">
    <location>
        <begin position="1"/>
        <end position="22"/>
    </location>
</feature>
<evidence type="ECO:0000313" key="3">
    <source>
        <dbReference type="Proteomes" id="UP001432322"/>
    </source>
</evidence>
<sequence length="90" mass="10395">LSHHLFNFFLPSLTSILVPVQLLRDQSFQFLPQTTHCIFTLHCFLQFGLHSRILGCENIHSLLECLQVFVVSSFALKSVHFGHQRTVEML</sequence>
<keyword evidence="1" id="KW-0732">Signal</keyword>
<proteinExistence type="predicted"/>
<reference evidence="2" key="1">
    <citation type="submission" date="2023-10" db="EMBL/GenBank/DDBJ databases">
        <title>Genome assembly of Pristionchus species.</title>
        <authorList>
            <person name="Yoshida K."/>
            <person name="Sommer R.J."/>
        </authorList>
    </citation>
    <scope>NUCLEOTIDE SEQUENCE</scope>
    <source>
        <strain evidence="2">RS5133</strain>
    </source>
</reference>
<dbReference type="EMBL" id="BTSY01000002">
    <property type="protein sequence ID" value="GMT15395.1"/>
    <property type="molecule type" value="Genomic_DNA"/>
</dbReference>
<protein>
    <submittedName>
        <fullName evidence="2">Uncharacterized protein</fullName>
    </submittedName>
</protein>
<evidence type="ECO:0000313" key="2">
    <source>
        <dbReference type="EMBL" id="GMT15395.1"/>
    </source>
</evidence>
<keyword evidence="3" id="KW-1185">Reference proteome</keyword>
<accession>A0AAV5V6Z1</accession>
<organism evidence="2 3">
    <name type="scientific">Pristionchus fissidentatus</name>
    <dbReference type="NCBI Taxonomy" id="1538716"/>
    <lineage>
        <taxon>Eukaryota</taxon>
        <taxon>Metazoa</taxon>
        <taxon>Ecdysozoa</taxon>
        <taxon>Nematoda</taxon>
        <taxon>Chromadorea</taxon>
        <taxon>Rhabditida</taxon>
        <taxon>Rhabditina</taxon>
        <taxon>Diplogasteromorpha</taxon>
        <taxon>Diplogasteroidea</taxon>
        <taxon>Neodiplogasteridae</taxon>
        <taxon>Pristionchus</taxon>
    </lineage>
</organism>
<feature type="chain" id="PRO_5043775402" evidence="1">
    <location>
        <begin position="23"/>
        <end position="90"/>
    </location>
</feature>
<comment type="caution">
    <text evidence="2">The sequence shown here is derived from an EMBL/GenBank/DDBJ whole genome shotgun (WGS) entry which is preliminary data.</text>
</comment>
<gene>
    <name evidence="2" type="ORF">PFISCL1PPCAC_6692</name>
</gene>
<dbReference type="AlphaFoldDB" id="A0AAV5V6Z1"/>
<evidence type="ECO:0000256" key="1">
    <source>
        <dbReference type="SAM" id="SignalP"/>
    </source>
</evidence>
<dbReference type="Proteomes" id="UP001432322">
    <property type="component" value="Unassembled WGS sequence"/>
</dbReference>